<dbReference type="Pfam" id="PF00468">
    <property type="entry name" value="Ribosomal_L34"/>
    <property type="match status" value="1"/>
</dbReference>
<sequence>MASMLIKNALKVGLRARKGNSSMHGLYKFPNTSFSIAFNGELPSSPVLSMPTNHMSHAFVRHPLVFKASGSRFELGEFPQQIELPEYPTESLNGKIPAVGSQPLQAIKRTYQPSVLRRKRKHGFRTRRVSISGRKVLKRRFTKGRWRMSL</sequence>
<dbReference type="PANTHER" id="PTHR14503:SF4">
    <property type="entry name" value="LARGE RIBOSOMAL SUBUNIT PROTEIN BL34M"/>
    <property type="match status" value="1"/>
</dbReference>
<dbReference type="GO" id="GO:0006412">
    <property type="term" value="P:translation"/>
    <property type="evidence" value="ECO:0007669"/>
    <property type="project" value="InterPro"/>
</dbReference>
<dbReference type="NCBIfam" id="TIGR01030">
    <property type="entry name" value="rpmH_bact"/>
    <property type="match status" value="1"/>
</dbReference>
<proteinExistence type="inferred from homology"/>
<dbReference type="InterPro" id="IPR020939">
    <property type="entry name" value="Ribosomal_bL34_CS"/>
</dbReference>
<dbReference type="OrthoDB" id="431691at2759"/>
<dbReference type="InterPro" id="IPR000271">
    <property type="entry name" value="Ribosomal_bL34"/>
</dbReference>
<dbReference type="AlphaFoldDB" id="A0A976FMK8"/>
<gene>
    <name evidence="5" type="ORF">CCR75_008107</name>
</gene>
<dbReference type="RefSeq" id="XP_067818944.1">
    <property type="nucleotide sequence ID" value="XM_067966162.1"/>
</dbReference>
<evidence type="ECO:0000256" key="4">
    <source>
        <dbReference type="ARBA" id="ARBA00035274"/>
    </source>
</evidence>
<dbReference type="PANTHER" id="PTHR14503">
    <property type="entry name" value="MITOCHONDRIAL RIBOSOMAL PROTEIN 34 FAMILY MEMBER"/>
    <property type="match status" value="1"/>
</dbReference>
<evidence type="ECO:0000256" key="2">
    <source>
        <dbReference type="ARBA" id="ARBA00022980"/>
    </source>
</evidence>
<protein>
    <recommendedName>
        <fullName evidence="4">Large ribosomal subunit protein bL34m</fullName>
    </recommendedName>
</protein>
<dbReference type="KEGG" id="blac:94351833"/>
<keyword evidence="3" id="KW-0687">Ribonucleoprotein</keyword>
<dbReference type="PROSITE" id="PS00784">
    <property type="entry name" value="RIBOSOMAL_L34"/>
    <property type="match status" value="1"/>
</dbReference>
<dbReference type="Gene3D" id="1.10.287.3980">
    <property type="match status" value="1"/>
</dbReference>
<dbReference type="GeneID" id="94351833"/>
<organism evidence="5 6">
    <name type="scientific">Bremia lactucae</name>
    <name type="common">Lettuce downy mildew</name>
    <dbReference type="NCBI Taxonomy" id="4779"/>
    <lineage>
        <taxon>Eukaryota</taxon>
        <taxon>Sar</taxon>
        <taxon>Stramenopiles</taxon>
        <taxon>Oomycota</taxon>
        <taxon>Peronosporomycetes</taxon>
        <taxon>Peronosporales</taxon>
        <taxon>Peronosporaceae</taxon>
        <taxon>Bremia</taxon>
    </lineage>
</organism>
<dbReference type="GO" id="GO:0005762">
    <property type="term" value="C:mitochondrial large ribosomal subunit"/>
    <property type="evidence" value="ECO:0007669"/>
    <property type="project" value="TreeGrafter"/>
</dbReference>
<reference evidence="5 6" key="1">
    <citation type="journal article" date="2021" name="Genome Biol.">
        <title>AFLAP: assembly-free linkage analysis pipeline using k-mers from genome sequencing data.</title>
        <authorList>
            <person name="Fletcher K."/>
            <person name="Zhang L."/>
            <person name="Gil J."/>
            <person name="Han R."/>
            <person name="Cavanaugh K."/>
            <person name="Michelmore R."/>
        </authorList>
    </citation>
    <scope>NUCLEOTIDE SEQUENCE [LARGE SCALE GENOMIC DNA]</scope>
    <source>
        <strain evidence="5 6">SF5</strain>
    </source>
</reference>
<keyword evidence="6" id="KW-1185">Reference proteome</keyword>
<accession>A0A976FMK8</accession>
<name>A0A976FMK8_BRELC</name>
<dbReference type="Proteomes" id="UP000294530">
    <property type="component" value="Unassembled WGS sequence"/>
</dbReference>
<comment type="similarity">
    <text evidence="1">Belongs to the bacterial ribosomal protein bL34 family.</text>
</comment>
<keyword evidence="2" id="KW-0689">Ribosomal protein</keyword>
<evidence type="ECO:0000256" key="1">
    <source>
        <dbReference type="ARBA" id="ARBA00010111"/>
    </source>
</evidence>
<dbReference type="EMBL" id="SHOA02000005">
    <property type="protein sequence ID" value="TDH69445.1"/>
    <property type="molecule type" value="Genomic_DNA"/>
</dbReference>
<evidence type="ECO:0000313" key="5">
    <source>
        <dbReference type="EMBL" id="TDH69445.1"/>
    </source>
</evidence>
<dbReference type="FunFam" id="1.10.287.3980:FF:000001">
    <property type="entry name" value="Mitochondrial ribosomal protein L34"/>
    <property type="match status" value="1"/>
</dbReference>
<evidence type="ECO:0000313" key="6">
    <source>
        <dbReference type="Proteomes" id="UP000294530"/>
    </source>
</evidence>
<evidence type="ECO:0000256" key="3">
    <source>
        <dbReference type="ARBA" id="ARBA00023274"/>
    </source>
</evidence>
<dbReference type="HAMAP" id="MF_00391">
    <property type="entry name" value="Ribosomal_bL34"/>
    <property type="match status" value="1"/>
</dbReference>
<comment type="caution">
    <text evidence="5">The sequence shown here is derived from an EMBL/GenBank/DDBJ whole genome shotgun (WGS) entry which is preliminary data.</text>
</comment>
<dbReference type="GO" id="GO:0003735">
    <property type="term" value="F:structural constituent of ribosome"/>
    <property type="evidence" value="ECO:0007669"/>
    <property type="project" value="InterPro"/>
</dbReference>